<dbReference type="InterPro" id="IPR021109">
    <property type="entry name" value="Peptidase_aspartic_dom_sf"/>
</dbReference>
<dbReference type="AlphaFoldDB" id="A0A8I6TKU9"/>
<evidence type="ECO:0000256" key="7">
    <source>
        <dbReference type="PIRSR" id="PIRSR601461-1"/>
    </source>
</evidence>
<dbReference type="PROSITE" id="PS51767">
    <property type="entry name" value="PEPTIDASE_A1"/>
    <property type="match status" value="1"/>
</dbReference>
<evidence type="ECO:0000256" key="5">
    <source>
        <dbReference type="ARBA" id="ARBA00023157"/>
    </source>
</evidence>
<evidence type="ECO:0000313" key="13">
    <source>
        <dbReference type="Proteomes" id="UP000494040"/>
    </source>
</evidence>
<feature type="disulfide bond" evidence="8">
    <location>
        <begin position="314"/>
        <end position="351"/>
    </location>
</feature>
<dbReference type="OMA" id="NIACWTH"/>
<feature type="chain" id="PRO_5035147031" description="Peptidase A1 domain-containing protein" evidence="10">
    <location>
        <begin position="21"/>
        <end position="393"/>
    </location>
</feature>
<dbReference type="GeneID" id="106668169"/>
<dbReference type="PANTHER" id="PTHR47966">
    <property type="entry name" value="BETA-SITE APP-CLEAVING ENZYME, ISOFORM A-RELATED"/>
    <property type="match status" value="1"/>
</dbReference>
<evidence type="ECO:0000313" key="12">
    <source>
        <dbReference type="EnsemblMetazoa" id="XP_024084651.1"/>
    </source>
</evidence>
<evidence type="ECO:0000259" key="11">
    <source>
        <dbReference type="PROSITE" id="PS51767"/>
    </source>
</evidence>
<evidence type="ECO:0000256" key="8">
    <source>
        <dbReference type="PIRSR" id="PIRSR601461-2"/>
    </source>
</evidence>
<feature type="active site" evidence="7">
    <location>
        <position position="94"/>
    </location>
</feature>
<name>A0A8I6TKU9_CIMLE</name>
<dbReference type="InterPro" id="IPR001969">
    <property type="entry name" value="Aspartic_peptidase_AS"/>
</dbReference>
<dbReference type="GO" id="GO:0004190">
    <property type="term" value="F:aspartic-type endopeptidase activity"/>
    <property type="evidence" value="ECO:0007669"/>
    <property type="project" value="UniProtKB-KW"/>
</dbReference>
<protein>
    <recommendedName>
        <fullName evidence="11">Peptidase A1 domain-containing protein</fullName>
    </recommendedName>
</protein>
<evidence type="ECO:0000256" key="1">
    <source>
        <dbReference type="ARBA" id="ARBA00007447"/>
    </source>
</evidence>
<feature type="active site" evidence="7">
    <location>
        <position position="282"/>
    </location>
</feature>
<dbReference type="Pfam" id="PF00026">
    <property type="entry name" value="Asp"/>
    <property type="match status" value="1"/>
</dbReference>
<evidence type="ECO:0000256" key="9">
    <source>
        <dbReference type="RuleBase" id="RU000454"/>
    </source>
</evidence>
<dbReference type="GO" id="GO:0006508">
    <property type="term" value="P:proteolysis"/>
    <property type="evidence" value="ECO:0007669"/>
    <property type="project" value="UniProtKB-KW"/>
</dbReference>
<dbReference type="KEGG" id="clec:106668169"/>
<keyword evidence="3 9" id="KW-0064">Aspartyl protease</keyword>
<reference evidence="12" key="1">
    <citation type="submission" date="2022-01" db="UniProtKB">
        <authorList>
            <consortium name="EnsemblMetazoa"/>
        </authorList>
    </citation>
    <scope>IDENTIFICATION</scope>
</reference>
<dbReference type="InterPro" id="IPR033121">
    <property type="entry name" value="PEPTIDASE_A1"/>
</dbReference>
<feature type="disulfide bond" evidence="8">
    <location>
        <begin position="107"/>
        <end position="114"/>
    </location>
</feature>
<evidence type="ECO:0000256" key="2">
    <source>
        <dbReference type="ARBA" id="ARBA00022670"/>
    </source>
</evidence>
<dbReference type="PRINTS" id="PR00792">
    <property type="entry name" value="PEPSIN"/>
</dbReference>
<keyword evidence="4 9" id="KW-0378">Hydrolase</keyword>
<keyword evidence="10" id="KW-0732">Signal</keyword>
<feature type="domain" description="Peptidase A1" evidence="11">
    <location>
        <begin position="76"/>
        <end position="389"/>
    </location>
</feature>
<accession>A0A8I6TKU9</accession>
<dbReference type="OrthoDB" id="771136at2759"/>
<dbReference type="FunFam" id="2.40.70.10:FF:000002">
    <property type="entry name" value="Vacuolar aspartic proteinase"/>
    <property type="match status" value="1"/>
</dbReference>
<evidence type="ECO:0000256" key="10">
    <source>
        <dbReference type="SAM" id="SignalP"/>
    </source>
</evidence>
<feature type="signal peptide" evidence="10">
    <location>
        <begin position="1"/>
        <end position="20"/>
    </location>
</feature>
<dbReference type="FunFam" id="2.40.70.10:FF:000149">
    <property type="entry name" value="Uncharacterized protein"/>
    <property type="match status" value="1"/>
</dbReference>
<dbReference type="Gene3D" id="2.40.70.10">
    <property type="entry name" value="Acid Proteases"/>
    <property type="match status" value="2"/>
</dbReference>
<dbReference type="Gene3D" id="2.60.40.1960">
    <property type="match status" value="1"/>
</dbReference>
<dbReference type="InterPro" id="IPR001461">
    <property type="entry name" value="Aspartic_peptidase_A1"/>
</dbReference>
<dbReference type="PROSITE" id="PS00141">
    <property type="entry name" value="ASP_PROTEASE"/>
    <property type="match status" value="1"/>
</dbReference>
<evidence type="ECO:0000256" key="3">
    <source>
        <dbReference type="ARBA" id="ARBA00022750"/>
    </source>
</evidence>
<organism evidence="12 13">
    <name type="scientific">Cimex lectularius</name>
    <name type="common">Bed bug</name>
    <name type="synonym">Acanthia lectularia</name>
    <dbReference type="NCBI Taxonomy" id="79782"/>
    <lineage>
        <taxon>Eukaryota</taxon>
        <taxon>Metazoa</taxon>
        <taxon>Ecdysozoa</taxon>
        <taxon>Arthropoda</taxon>
        <taxon>Hexapoda</taxon>
        <taxon>Insecta</taxon>
        <taxon>Pterygota</taxon>
        <taxon>Neoptera</taxon>
        <taxon>Paraneoptera</taxon>
        <taxon>Hemiptera</taxon>
        <taxon>Heteroptera</taxon>
        <taxon>Panheteroptera</taxon>
        <taxon>Cimicomorpha</taxon>
        <taxon>Cimicidae</taxon>
        <taxon>Cimex</taxon>
    </lineage>
</organism>
<comment type="similarity">
    <text evidence="1 9">Belongs to the peptidase A1 family.</text>
</comment>
<keyword evidence="2 9" id="KW-0645">Protease</keyword>
<dbReference type="RefSeq" id="XP_024084651.1">
    <property type="nucleotide sequence ID" value="XM_024228883.1"/>
</dbReference>
<dbReference type="Proteomes" id="UP000494040">
    <property type="component" value="Unassembled WGS sequence"/>
</dbReference>
<proteinExistence type="inferred from homology"/>
<keyword evidence="5 8" id="KW-1015">Disulfide bond</keyword>
<evidence type="ECO:0000256" key="4">
    <source>
        <dbReference type="ARBA" id="ARBA00022801"/>
    </source>
</evidence>
<dbReference type="SUPFAM" id="SSF50630">
    <property type="entry name" value="Acid proteases"/>
    <property type="match status" value="1"/>
</dbReference>
<keyword evidence="6" id="KW-0325">Glycoprotein</keyword>
<sequence>MRTLCLFLVGAFLLYEGSQAFVRVPLKKIHKNLRELSDFQNEIKAWRLGHTFQAAGKYAANAGAVTSLSNYMNAQYYGEVSLGTPPQTFKVIFDTGSSNLWVPSHKCGFFNLACWVHNNYNSAKSTTYVKNDTNIELAYVSGSMKGFLSTDVLEVGGVKVMNQTFAEAVSLPGLTFVFAQFDGIMGMAFPRLAVKNVTPPFFNMVDQLSLEEGVFSFYLNRDPTAEKGGELFLGGVNEELFHTESLHYLKLSKKAYWQFNMDKVSLGGSNTTFCNGCQAVADTGISLLIGPTKEVEAINAKVGLLSFGSIVVECETVDKLPPVTFVLDGMDFVLEGNDYVLKFSLLGQTVCLSGFMGLDLPMVDWILGDVFLGKFYSVYDVKNEQVGFAQLKA</sequence>
<keyword evidence="13" id="KW-1185">Reference proteome</keyword>
<evidence type="ECO:0000256" key="6">
    <source>
        <dbReference type="ARBA" id="ARBA00023180"/>
    </source>
</evidence>
<dbReference type="EnsemblMetazoa" id="XM_024228883.1">
    <property type="protein sequence ID" value="XP_024084651.1"/>
    <property type="gene ID" value="LOC106668169"/>
</dbReference>
<dbReference type="PANTHER" id="PTHR47966:SF51">
    <property type="entry name" value="BETA-SITE APP-CLEAVING ENZYME, ISOFORM A-RELATED"/>
    <property type="match status" value="1"/>
</dbReference>